<dbReference type="EMBL" id="CM026424">
    <property type="protein sequence ID" value="KAG0581393.1"/>
    <property type="molecule type" value="Genomic_DNA"/>
</dbReference>
<protein>
    <submittedName>
        <fullName evidence="1">Uncharacterized protein</fullName>
    </submittedName>
</protein>
<accession>A0A8T0IFX0</accession>
<evidence type="ECO:0000313" key="1">
    <source>
        <dbReference type="EMBL" id="KAG0581393.1"/>
    </source>
</evidence>
<dbReference type="Proteomes" id="UP000822688">
    <property type="component" value="Chromosome 4"/>
</dbReference>
<dbReference type="Pfam" id="PF14825">
    <property type="entry name" value="CFAP77"/>
    <property type="match status" value="1"/>
</dbReference>
<keyword evidence="2" id="KW-1185">Reference proteome</keyword>
<comment type="caution">
    <text evidence="1">The sequence shown here is derived from an EMBL/GenBank/DDBJ whole genome shotgun (WGS) entry which is preliminary data.</text>
</comment>
<dbReference type="PANTHER" id="PTHR28617">
    <property type="entry name" value="CILIA- AND FLAGELLA-ASSOCIATED PROTEIN 77"/>
    <property type="match status" value="1"/>
</dbReference>
<dbReference type="InterPro" id="IPR029147">
    <property type="entry name" value="CFAP77"/>
</dbReference>
<proteinExistence type="predicted"/>
<gene>
    <name evidence="1" type="ORF">KC19_4G247900</name>
</gene>
<organism evidence="1 2">
    <name type="scientific">Ceratodon purpureus</name>
    <name type="common">Fire moss</name>
    <name type="synonym">Dicranum purpureum</name>
    <dbReference type="NCBI Taxonomy" id="3225"/>
    <lineage>
        <taxon>Eukaryota</taxon>
        <taxon>Viridiplantae</taxon>
        <taxon>Streptophyta</taxon>
        <taxon>Embryophyta</taxon>
        <taxon>Bryophyta</taxon>
        <taxon>Bryophytina</taxon>
        <taxon>Bryopsida</taxon>
        <taxon>Dicranidae</taxon>
        <taxon>Pseudoditrichales</taxon>
        <taxon>Ditrichaceae</taxon>
        <taxon>Ceratodon</taxon>
    </lineage>
</organism>
<sequence>MGLMHIYAELDNPRCGMTRKSSKYNWNLVKAELGHGRRITQKIRDPLFIYGKPGDRGALGVKEVIVHMENVPPSQDDRYGPDFKKMNKIAAINHYTKSYEQRAARERFYFHIKPKHTLNTKWRLPSDKNPNHRYGLSIPGEGGFAQLIGGAYQDEWIEMNEYFKSKYPDKFTEPPARNEIISNRATDMQQQVVRNRLHPLPPKPRFILSRFKNVSKKIDMVNNTPLKRTGPFHTFYGIKGANKAGPVCEKGIHR</sequence>
<name>A0A8T0IFX0_CERPU</name>
<evidence type="ECO:0000313" key="2">
    <source>
        <dbReference type="Proteomes" id="UP000822688"/>
    </source>
</evidence>
<dbReference type="AlphaFoldDB" id="A0A8T0IFX0"/>
<dbReference type="PANTHER" id="PTHR28617:SF1">
    <property type="entry name" value="CILIA- AND FLAGELLA-ASSOCIATED PROTEIN 77"/>
    <property type="match status" value="1"/>
</dbReference>
<reference evidence="1" key="1">
    <citation type="submission" date="2020-06" db="EMBL/GenBank/DDBJ databases">
        <title>WGS assembly of Ceratodon purpureus strain R40.</title>
        <authorList>
            <person name="Carey S.B."/>
            <person name="Jenkins J."/>
            <person name="Shu S."/>
            <person name="Lovell J.T."/>
            <person name="Sreedasyam A."/>
            <person name="Maumus F."/>
            <person name="Tiley G.P."/>
            <person name="Fernandez-Pozo N."/>
            <person name="Barry K."/>
            <person name="Chen C."/>
            <person name="Wang M."/>
            <person name="Lipzen A."/>
            <person name="Daum C."/>
            <person name="Saski C.A."/>
            <person name="Payton A.C."/>
            <person name="Mcbreen J.C."/>
            <person name="Conrad R.E."/>
            <person name="Kollar L.M."/>
            <person name="Olsson S."/>
            <person name="Huttunen S."/>
            <person name="Landis J.B."/>
            <person name="Wickett N.J."/>
            <person name="Johnson M.G."/>
            <person name="Rensing S.A."/>
            <person name="Grimwood J."/>
            <person name="Schmutz J."/>
            <person name="Mcdaniel S.F."/>
        </authorList>
    </citation>
    <scope>NUCLEOTIDE SEQUENCE</scope>
    <source>
        <strain evidence="1">R40</strain>
    </source>
</reference>